<sequence length="191" mass="19140">MVACLALLPPLRDAPGIVAALVVLGLAGAILVGASGFGEVTLRCAGAPVFVAGSGIRLWEYARYPMPGAWTPEVPWACLAAAVAGLLTVAFGGGFQLAGPAGAFGLLAATTLVATGTTLFGIGSWEYDVLRTLAAAGASSALAPCLPLAPRLPLGTSFLPVAPPPPRGRPPSRRSRFPSVPRVSLGSGRSA</sequence>
<dbReference type="EMBL" id="BOMG01000085">
    <property type="protein sequence ID" value="GID58421.1"/>
    <property type="molecule type" value="Genomic_DNA"/>
</dbReference>
<protein>
    <submittedName>
        <fullName evidence="3">Uncharacterized protein</fullName>
    </submittedName>
</protein>
<proteinExistence type="predicted"/>
<evidence type="ECO:0000256" key="2">
    <source>
        <dbReference type="SAM" id="Phobius"/>
    </source>
</evidence>
<feature type="transmembrane region" description="Helical" evidence="2">
    <location>
        <begin position="74"/>
        <end position="95"/>
    </location>
</feature>
<evidence type="ECO:0000313" key="4">
    <source>
        <dbReference type="Proteomes" id="UP000612282"/>
    </source>
</evidence>
<keyword evidence="4" id="KW-1185">Reference proteome</keyword>
<reference evidence="3 4" key="1">
    <citation type="submission" date="2021-01" db="EMBL/GenBank/DDBJ databases">
        <title>Whole genome shotgun sequence of Actinoplanes couchii NBRC 106145.</title>
        <authorList>
            <person name="Komaki H."/>
            <person name="Tamura T."/>
        </authorList>
    </citation>
    <scope>NUCLEOTIDE SEQUENCE [LARGE SCALE GENOMIC DNA]</scope>
    <source>
        <strain evidence="3 4">NBRC 106145</strain>
    </source>
</reference>
<keyword evidence="2" id="KW-0472">Membrane</keyword>
<feature type="transmembrane region" description="Helical" evidence="2">
    <location>
        <begin position="102"/>
        <end position="123"/>
    </location>
</feature>
<evidence type="ECO:0000256" key="1">
    <source>
        <dbReference type="SAM" id="MobiDB-lite"/>
    </source>
</evidence>
<keyword evidence="2" id="KW-1133">Transmembrane helix</keyword>
<evidence type="ECO:0000313" key="3">
    <source>
        <dbReference type="EMBL" id="GID58421.1"/>
    </source>
</evidence>
<feature type="region of interest" description="Disordered" evidence="1">
    <location>
        <begin position="159"/>
        <end position="191"/>
    </location>
</feature>
<keyword evidence="2" id="KW-0812">Transmembrane</keyword>
<accession>A0ABQ3XIU0</accession>
<comment type="caution">
    <text evidence="3">The sequence shown here is derived from an EMBL/GenBank/DDBJ whole genome shotgun (WGS) entry which is preliminary data.</text>
</comment>
<organism evidence="3 4">
    <name type="scientific">Actinoplanes couchii</name>
    <dbReference type="NCBI Taxonomy" id="403638"/>
    <lineage>
        <taxon>Bacteria</taxon>
        <taxon>Bacillati</taxon>
        <taxon>Actinomycetota</taxon>
        <taxon>Actinomycetes</taxon>
        <taxon>Micromonosporales</taxon>
        <taxon>Micromonosporaceae</taxon>
        <taxon>Actinoplanes</taxon>
    </lineage>
</organism>
<dbReference type="Proteomes" id="UP000612282">
    <property type="component" value="Unassembled WGS sequence"/>
</dbReference>
<feature type="transmembrane region" description="Helical" evidence="2">
    <location>
        <begin position="17"/>
        <end position="37"/>
    </location>
</feature>
<name>A0ABQ3XIU0_9ACTN</name>
<gene>
    <name evidence="3" type="ORF">Aco03nite_068250</name>
</gene>